<accession>A0A4U1EVE5</accession>
<dbReference type="PANTHER" id="PTHR16515:SF57">
    <property type="entry name" value="ZINC FINGER PROTEIN 154-LIKE"/>
    <property type="match status" value="1"/>
</dbReference>
<feature type="domain" description="C2H2-type" evidence="15">
    <location>
        <begin position="422"/>
        <end position="449"/>
    </location>
</feature>
<organism evidence="17 18">
    <name type="scientific">Monodon monoceros</name>
    <name type="common">Narwhal</name>
    <name type="synonym">Ceratodon monodon</name>
    <dbReference type="NCBI Taxonomy" id="40151"/>
    <lineage>
        <taxon>Eukaryota</taxon>
        <taxon>Metazoa</taxon>
        <taxon>Chordata</taxon>
        <taxon>Craniata</taxon>
        <taxon>Vertebrata</taxon>
        <taxon>Euteleostomi</taxon>
        <taxon>Mammalia</taxon>
        <taxon>Eutheria</taxon>
        <taxon>Laurasiatheria</taxon>
        <taxon>Artiodactyla</taxon>
        <taxon>Whippomorpha</taxon>
        <taxon>Cetacea</taxon>
        <taxon>Odontoceti</taxon>
        <taxon>Monodontidae</taxon>
        <taxon>Monodon</taxon>
    </lineage>
</organism>
<dbReference type="Pfam" id="PF02023">
    <property type="entry name" value="SCAN"/>
    <property type="match status" value="1"/>
</dbReference>
<evidence type="ECO:0008006" key="19">
    <source>
        <dbReference type="Google" id="ProtNLM"/>
    </source>
</evidence>
<dbReference type="GO" id="GO:0008270">
    <property type="term" value="F:zinc ion binding"/>
    <property type="evidence" value="ECO:0007669"/>
    <property type="project" value="UniProtKB-KW"/>
</dbReference>
<dbReference type="InterPro" id="IPR038269">
    <property type="entry name" value="SCAN_sf"/>
</dbReference>
<dbReference type="Gene3D" id="1.10.4020.10">
    <property type="entry name" value="DNA breaking-rejoining enzymes"/>
    <property type="match status" value="1"/>
</dbReference>
<reference evidence="18" key="1">
    <citation type="journal article" date="2019" name="IScience">
        <title>Narwhal Genome Reveals Long-Term Low Genetic Diversity despite Current Large Abundance Size.</title>
        <authorList>
            <person name="Westbury M.V."/>
            <person name="Petersen B."/>
            <person name="Garde E."/>
            <person name="Heide-Jorgensen M.P."/>
            <person name="Lorenzen E.D."/>
        </authorList>
    </citation>
    <scope>NUCLEOTIDE SEQUENCE [LARGE SCALE GENOMIC DNA]</scope>
</reference>
<evidence type="ECO:0000256" key="14">
    <source>
        <dbReference type="SAM" id="MobiDB-lite"/>
    </source>
</evidence>
<feature type="non-terminal residue" evidence="17">
    <location>
        <position position="1"/>
    </location>
</feature>
<name>A0A4U1EVE5_MONMO</name>
<dbReference type="FunFam" id="3.30.160.60:FF:000446">
    <property type="entry name" value="Zinc finger protein"/>
    <property type="match status" value="1"/>
</dbReference>
<evidence type="ECO:0000256" key="12">
    <source>
        <dbReference type="PROSITE-ProRule" id="PRU00042"/>
    </source>
</evidence>
<dbReference type="Proteomes" id="UP000308365">
    <property type="component" value="Unassembled WGS sequence"/>
</dbReference>
<keyword evidence="11 13" id="KW-0539">Nucleus</keyword>
<dbReference type="EMBL" id="RWIC01000720">
    <property type="protein sequence ID" value="TKC40684.1"/>
    <property type="molecule type" value="Genomic_DNA"/>
</dbReference>
<evidence type="ECO:0000256" key="3">
    <source>
        <dbReference type="ARBA" id="ARBA00006991"/>
    </source>
</evidence>
<dbReference type="InterPro" id="IPR050331">
    <property type="entry name" value="Zinc_finger"/>
</dbReference>
<dbReference type="CDD" id="cd07936">
    <property type="entry name" value="SCAN"/>
    <property type="match status" value="1"/>
</dbReference>
<dbReference type="InterPro" id="IPR036236">
    <property type="entry name" value="Znf_C2H2_sf"/>
</dbReference>
<proteinExistence type="inferred from homology"/>
<dbReference type="FunFam" id="3.30.160.60:FF:001266">
    <property type="entry name" value="Zinc finger protein 662"/>
    <property type="match status" value="1"/>
</dbReference>
<keyword evidence="9" id="KW-0238">DNA-binding</keyword>
<dbReference type="PROSITE" id="PS00028">
    <property type="entry name" value="ZINC_FINGER_C2H2_1"/>
    <property type="match status" value="5"/>
</dbReference>
<comment type="subcellular location">
    <subcellularLocation>
        <location evidence="2 13">Nucleus</location>
    </subcellularLocation>
</comment>
<dbReference type="Gene3D" id="3.30.160.60">
    <property type="entry name" value="Classic Zinc Finger"/>
    <property type="match status" value="5"/>
</dbReference>
<keyword evidence="10" id="KW-0804">Transcription</keyword>
<feature type="domain" description="C2H2-type" evidence="15">
    <location>
        <begin position="366"/>
        <end position="393"/>
    </location>
</feature>
<evidence type="ECO:0000256" key="13">
    <source>
        <dbReference type="PROSITE-ProRule" id="PRU00187"/>
    </source>
</evidence>
<gene>
    <name evidence="17" type="ORF">EI555_007949</name>
</gene>
<dbReference type="SMART" id="SM00355">
    <property type="entry name" value="ZnF_C2H2"/>
    <property type="match status" value="5"/>
</dbReference>
<dbReference type="PROSITE" id="PS50804">
    <property type="entry name" value="SCAN_BOX"/>
    <property type="match status" value="1"/>
</dbReference>
<keyword evidence="4" id="KW-0479">Metal-binding</keyword>
<feature type="region of interest" description="Disordered" evidence="14">
    <location>
        <begin position="189"/>
        <end position="295"/>
    </location>
</feature>
<evidence type="ECO:0000256" key="4">
    <source>
        <dbReference type="ARBA" id="ARBA00022723"/>
    </source>
</evidence>
<keyword evidence="5" id="KW-0677">Repeat</keyword>
<evidence type="ECO:0000256" key="5">
    <source>
        <dbReference type="ARBA" id="ARBA00022737"/>
    </source>
</evidence>
<comment type="similarity">
    <text evidence="3">Belongs to the krueppel C2H2-type zinc-finger protein family.</text>
</comment>
<dbReference type="SUPFAM" id="SSF57667">
    <property type="entry name" value="beta-beta-alpha zinc fingers"/>
    <property type="match status" value="3"/>
</dbReference>
<evidence type="ECO:0000313" key="17">
    <source>
        <dbReference type="EMBL" id="TKC40684.1"/>
    </source>
</evidence>
<keyword evidence="7" id="KW-0862">Zinc</keyword>
<dbReference type="AlphaFoldDB" id="A0A4U1EVE5"/>
<dbReference type="GO" id="GO:0003677">
    <property type="term" value="F:DNA binding"/>
    <property type="evidence" value="ECO:0007669"/>
    <property type="project" value="UniProtKB-KW"/>
</dbReference>
<evidence type="ECO:0000256" key="1">
    <source>
        <dbReference type="ARBA" id="ARBA00003767"/>
    </source>
</evidence>
<dbReference type="Pfam" id="PF00096">
    <property type="entry name" value="zf-C2H2"/>
    <property type="match status" value="4"/>
</dbReference>
<dbReference type="FunFam" id="3.30.160.60:FF:000634">
    <property type="entry name" value="Zinc finger X-chromosomal protein"/>
    <property type="match status" value="1"/>
</dbReference>
<evidence type="ECO:0000256" key="8">
    <source>
        <dbReference type="ARBA" id="ARBA00023015"/>
    </source>
</evidence>
<dbReference type="FunFam" id="3.30.160.60:FF:002343">
    <property type="entry name" value="Zinc finger protein 33A"/>
    <property type="match status" value="1"/>
</dbReference>
<dbReference type="PROSITE" id="PS50157">
    <property type="entry name" value="ZINC_FINGER_C2H2_2"/>
    <property type="match status" value="5"/>
</dbReference>
<dbReference type="InterPro" id="IPR003309">
    <property type="entry name" value="SCAN_dom"/>
</dbReference>
<dbReference type="SUPFAM" id="SSF47353">
    <property type="entry name" value="Retrovirus capsid dimerization domain-like"/>
    <property type="match status" value="1"/>
</dbReference>
<sequence>LLNSDSIAEKKQRKSLSTEFNWHQLYKCFLSVLLENFSVNMAEDQIFFWGQGKLPYGPGSESPVSVPHQDTLLEEPNCDREMWHVRFRTFRSSEESDPVQDLRRLRELCHLWLRPDLHTKEQTMDMLVLEQFMICMPLECQVLVKETGVQSCKALEDMLRNKQKPKKCTIVRIQGQDFLVRSSEVEMVESEASDMNDERDQCREPRSPVSEIPPENGQQKRRELHILTGAKDLSRGQDQKGLLPETFPETGEMEGLTSKENLEKDLMEDTEETRTHQSQEPEHLKGPEGEVSTKCGYRKGSLRGLRGFKRKQANSPSFQEVHQEETTSLDKGEFSGQLGSPFIGSPSTVGPNILPEGKEAQAWAPYECRECKKRFPYPSQLTLHQRTHTGERPFRCNTCDKGFMQPSDLRAHERIHTGKKPYCCDLCPKKFTHDSTLRAHKRTHTKEKPFCCEHCDKAFSHRGNLNVHRRTHSGLKPYVCPECHSAFCQLGTFKRHQKTHSK</sequence>
<feature type="compositionally biased region" description="Basic and acidic residues" evidence="14">
    <location>
        <begin position="260"/>
        <end position="288"/>
    </location>
</feature>
<dbReference type="GO" id="GO:0005634">
    <property type="term" value="C:nucleus"/>
    <property type="evidence" value="ECO:0007669"/>
    <property type="project" value="UniProtKB-SubCell"/>
</dbReference>
<dbReference type="Pfam" id="PF12874">
    <property type="entry name" value="zf-met"/>
    <property type="match status" value="1"/>
</dbReference>
<dbReference type="GO" id="GO:0010468">
    <property type="term" value="P:regulation of gene expression"/>
    <property type="evidence" value="ECO:0007669"/>
    <property type="project" value="TreeGrafter"/>
</dbReference>
<evidence type="ECO:0000259" key="15">
    <source>
        <dbReference type="PROSITE" id="PS50157"/>
    </source>
</evidence>
<evidence type="ECO:0000256" key="11">
    <source>
        <dbReference type="ARBA" id="ARBA00023242"/>
    </source>
</evidence>
<feature type="domain" description="C2H2-type" evidence="15">
    <location>
        <begin position="450"/>
        <end position="477"/>
    </location>
</feature>
<feature type="domain" description="C2H2-type" evidence="15">
    <location>
        <begin position="394"/>
        <end position="421"/>
    </location>
</feature>
<dbReference type="InterPro" id="IPR013087">
    <property type="entry name" value="Znf_C2H2_type"/>
</dbReference>
<evidence type="ECO:0000256" key="2">
    <source>
        <dbReference type="ARBA" id="ARBA00004123"/>
    </source>
</evidence>
<protein>
    <recommendedName>
        <fullName evidence="19">Zinc finger and SCAN domain-containing protein 5B</fullName>
    </recommendedName>
</protein>
<evidence type="ECO:0000256" key="6">
    <source>
        <dbReference type="ARBA" id="ARBA00022771"/>
    </source>
</evidence>
<feature type="compositionally biased region" description="Basic and acidic residues" evidence="14">
    <location>
        <begin position="196"/>
        <end position="206"/>
    </location>
</feature>
<dbReference type="SMART" id="SM00431">
    <property type="entry name" value="SCAN"/>
    <property type="match status" value="1"/>
</dbReference>
<keyword evidence="6 12" id="KW-0863">Zinc-finger</keyword>
<evidence type="ECO:0000259" key="16">
    <source>
        <dbReference type="PROSITE" id="PS50804"/>
    </source>
</evidence>
<keyword evidence="8" id="KW-0805">Transcription regulation</keyword>
<feature type="domain" description="SCAN box" evidence="16">
    <location>
        <begin position="86"/>
        <end position="146"/>
    </location>
</feature>
<evidence type="ECO:0000256" key="9">
    <source>
        <dbReference type="ARBA" id="ARBA00023125"/>
    </source>
</evidence>
<feature type="domain" description="C2H2-type" evidence="15">
    <location>
        <begin position="478"/>
        <end position="502"/>
    </location>
</feature>
<dbReference type="PANTHER" id="PTHR16515">
    <property type="entry name" value="PR DOMAIN ZINC FINGER PROTEIN"/>
    <property type="match status" value="1"/>
</dbReference>
<comment type="function">
    <text evidence="1">May be involved in transcriptional regulation.</text>
</comment>
<dbReference type="FunFam" id="3.30.160.60:FF:000113">
    <property type="entry name" value="zinc finger protein 699 isoform X1"/>
    <property type="match status" value="1"/>
</dbReference>
<evidence type="ECO:0000313" key="18">
    <source>
        <dbReference type="Proteomes" id="UP000308365"/>
    </source>
</evidence>
<evidence type="ECO:0000256" key="7">
    <source>
        <dbReference type="ARBA" id="ARBA00022833"/>
    </source>
</evidence>
<evidence type="ECO:0000256" key="10">
    <source>
        <dbReference type="ARBA" id="ARBA00023163"/>
    </source>
</evidence>
<comment type="caution">
    <text evidence="17">The sequence shown here is derived from an EMBL/GenBank/DDBJ whole genome shotgun (WGS) entry which is preliminary data.</text>
</comment>